<dbReference type="Proteomes" id="UP000298210">
    <property type="component" value="Unassembled WGS sequence"/>
</dbReference>
<dbReference type="AlphaFoldDB" id="A0A4Y7WGS3"/>
<dbReference type="InterPro" id="IPR018649">
    <property type="entry name" value="SHOCT"/>
</dbReference>
<evidence type="ECO:0000259" key="1">
    <source>
        <dbReference type="Pfam" id="PF09851"/>
    </source>
</evidence>
<sequence length="61" mass="7165">MYEAKLLIERLRVYHADKHDPSVIPPSPRSTADELREFKALLDEGIITEEEFEQKKAQLLR</sequence>
<proteinExistence type="predicted"/>
<dbReference type="EMBL" id="SNUX01000004">
    <property type="protein sequence ID" value="TES46948.1"/>
    <property type="molecule type" value="Genomic_DNA"/>
</dbReference>
<protein>
    <submittedName>
        <fullName evidence="2">SHOCT domain-containing protein</fullName>
    </submittedName>
</protein>
<comment type="caution">
    <text evidence="2">The sequence shown here is derived from an EMBL/GenBank/DDBJ whole genome shotgun (WGS) entry which is preliminary data.</text>
</comment>
<reference evidence="2 3" key="1">
    <citation type="submission" date="2019-03" db="EMBL/GenBank/DDBJ databases">
        <authorList>
            <person name="Liu G."/>
        </authorList>
    </citation>
    <scope>NUCLEOTIDE SEQUENCE [LARGE SCALE GENOMIC DNA]</scope>
    <source>
        <strain evidence="2 3">DSM 19099</strain>
    </source>
</reference>
<feature type="domain" description="SHOCT" evidence="1">
    <location>
        <begin position="33"/>
        <end position="60"/>
    </location>
</feature>
<dbReference type="Pfam" id="PF09851">
    <property type="entry name" value="SHOCT"/>
    <property type="match status" value="1"/>
</dbReference>
<name>A0A4Y7WGS3_9BACI</name>
<accession>A0A4Y7WGS3</accession>
<organism evidence="2 3">
    <name type="scientific">Shouchella lehensis</name>
    <dbReference type="NCBI Taxonomy" id="300825"/>
    <lineage>
        <taxon>Bacteria</taxon>
        <taxon>Bacillati</taxon>
        <taxon>Bacillota</taxon>
        <taxon>Bacilli</taxon>
        <taxon>Bacillales</taxon>
        <taxon>Bacillaceae</taxon>
        <taxon>Shouchella</taxon>
    </lineage>
</organism>
<gene>
    <name evidence="2" type="ORF">E2L03_18650</name>
</gene>
<evidence type="ECO:0000313" key="3">
    <source>
        <dbReference type="Proteomes" id="UP000298210"/>
    </source>
</evidence>
<evidence type="ECO:0000313" key="2">
    <source>
        <dbReference type="EMBL" id="TES46948.1"/>
    </source>
</evidence>